<dbReference type="SMART" id="SM00640">
    <property type="entry name" value="Glyco_32"/>
    <property type="match status" value="1"/>
</dbReference>
<dbReference type="PANTHER" id="PTHR42800:SF1">
    <property type="entry name" value="EXOINULINASE INUD (AFU_ORTHOLOGUE AFUA_5G00480)"/>
    <property type="match status" value="1"/>
</dbReference>
<evidence type="ECO:0000256" key="1">
    <source>
        <dbReference type="ARBA" id="ARBA00009902"/>
    </source>
</evidence>
<dbReference type="GO" id="GO:0016787">
    <property type="term" value="F:hydrolase activity"/>
    <property type="evidence" value="ECO:0007669"/>
    <property type="project" value="UniProtKB-KW"/>
</dbReference>
<dbReference type="Pfam" id="PF00251">
    <property type="entry name" value="Glyco_hydro_32N"/>
    <property type="match status" value="1"/>
</dbReference>
<gene>
    <name evidence="7" type="ORF">L0M17_02585</name>
</gene>
<dbReference type="InterPro" id="IPR013189">
    <property type="entry name" value="Glyco_hydro_32_C"/>
</dbReference>
<dbReference type="InterPro" id="IPR001362">
    <property type="entry name" value="Glyco_hydro_32"/>
</dbReference>
<comment type="caution">
    <text evidence="7">The sequence shown here is derived from an EMBL/GenBank/DDBJ whole genome shotgun (WGS) entry which is preliminary data.</text>
</comment>
<name>A0ABS9TXF6_9MICC</name>
<dbReference type="Proteomes" id="UP001202922">
    <property type="component" value="Unassembled WGS sequence"/>
</dbReference>
<keyword evidence="3 4" id="KW-0326">Glycosidase</keyword>
<dbReference type="EMBL" id="JAKZBV010000001">
    <property type="protein sequence ID" value="MCH6468882.1"/>
    <property type="molecule type" value="Genomic_DNA"/>
</dbReference>
<dbReference type="Gene3D" id="2.60.120.560">
    <property type="entry name" value="Exo-inulinase, domain 1"/>
    <property type="match status" value="1"/>
</dbReference>
<dbReference type="InterPro" id="IPR013320">
    <property type="entry name" value="ConA-like_dom_sf"/>
</dbReference>
<protein>
    <submittedName>
        <fullName evidence="7">Glycoside hydrolase family 32 protein</fullName>
    </submittedName>
</protein>
<proteinExistence type="inferred from homology"/>
<dbReference type="InterPro" id="IPR023296">
    <property type="entry name" value="Glyco_hydro_beta-prop_sf"/>
</dbReference>
<organism evidence="7 8">
    <name type="scientific">Sinomonas terrae</name>
    <dbReference type="NCBI Taxonomy" id="2908838"/>
    <lineage>
        <taxon>Bacteria</taxon>
        <taxon>Bacillati</taxon>
        <taxon>Actinomycetota</taxon>
        <taxon>Actinomycetes</taxon>
        <taxon>Micrococcales</taxon>
        <taxon>Micrococcaceae</taxon>
        <taxon>Sinomonas</taxon>
    </lineage>
</organism>
<evidence type="ECO:0000256" key="2">
    <source>
        <dbReference type="ARBA" id="ARBA00022801"/>
    </source>
</evidence>
<dbReference type="CDD" id="cd18622">
    <property type="entry name" value="GH32_Inu-like"/>
    <property type="match status" value="1"/>
</dbReference>
<feature type="domain" description="Glycosyl hydrolase family 32 N-terminal" evidence="5">
    <location>
        <begin position="26"/>
        <end position="347"/>
    </location>
</feature>
<dbReference type="RefSeq" id="WP_241050930.1">
    <property type="nucleotide sequence ID" value="NZ_JAKZBV010000001.1"/>
</dbReference>
<evidence type="ECO:0000259" key="5">
    <source>
        <dbReference type="Pfam" id="PF00251"/>
    </source>
</evidence>
<evidence type="ECO:0000313" key="8">
    <source>
        <dbReference type="Proteomes" id="UP001202922"/>
    </source>
</evidence>
<dbReference type="InterPro" id="IPR013148">
    <property type="entry name" value="Glyco_hydro_32_N"/>
</dbReference>
<evidence type="ECO:0000256" key="4">
    <source>
        <dbReference type="RuleBase" id="RU362110"/>
    </source>
</evidence>
<dbReference type="SUPFAM" id="SSF75005">
    <property type="entry name" value="Arabinanase/levansucrase/invertase"/>
    <property type="match status" value="1"/>
</dbReference>
<accession>A0ABS9TXF6</accession>
<dbReference type="Pfam" id="PF08244">
    <property type="entry name" value="Glyco_hydro_32C"/>
    <property type="match status" value="1"/>
</dbReference>
<evidence type="ECO:0000259" key="6">
    <source>
        <dbReference type="Pfam" id="PF08244"/>
    </source>
</evidence>
<feature type="domain" description="Glycosyl hydrolase family 32 C-terminal" evidence="6">
    <location>
        <begin position="388"/>
        <end position="508"/>
    </location>
</feature>
<dbReference type="PANTHER" id="PTHR42800">
    <property type="entry name" value="EXOINULINASE INUD (AFU_ORTHOLOGUE AFUA_5G00480)"/>
    <property type="match status" value="1"/>
</dbReference>
<keyword evidence="8" id="KW-1185">Reference proteome</keyword>
<dbReference type="SUPFAM" id="SSF49899">
    <property type="entry name" value="Concanavalin A-like lectins/glucanases"/>
    <property type="match status" value="1"/>
</dbReference>
<evidence type="ECO:0000256" key="3">
    <source>
        <dbReference type="ARBA" id="ARBA00023295"/>
    </source>
</evidence>
<sequence length="527" mass="57005">MTEPTPPSTSGEPVSFGEEAYRPQIHYTGADTWINDPNGLVYADGLYHLFFQNNPYGTTHANMSWGHAVSSDLIHWHDRPVAILCDDEEQIFSGSVVVDEGNTSGFGEPGSSPLVAIYTSAYAEDSRFHGLQAQSLAYSLDGGETWAKFEGNPVLDRGSREFRDPKVFRYSGAAGSYWVMVAVEAVERKAVLYRSDDLRNWSHLSDFEAAGKVGLIWECPDLFPLAVDGNPEHVKWVLVINLHREDGEGGSAGIYFLGDFDGMTFTSTGVGASADDDGAPAAEYGWLDFGRDYYATVSFNNVPDGRRILVGWMNNWDYARSLPTSPWRGSMALPREAALRTRAGRLVLEQRVVPGLEATGAARSLGLLDVPEGVHRLPVECGAEPCLVEATFDAGSAEEFGLVLLQPGEQSGEEGTRLCYDVERGELVLDRRASGHAELHPLFPSVEGAPVELVGNRLRLEIYVDAGSVEVFAQGGLVTFAEQVFPGSASTGASVYAVGGTAQLIGLTLTPLKPAPVVRERESAHAV</sequence>
<reference evidence="7 8" key="1">
    <citation type="submission" date="2022-03" db="EMBL/GenBank/DDBJ databases">
        <title>Sinomonas sp. isolated from a soil.</title>
        <authorList>
            <person name="Han J."/>
            <person name="Kim D.-U."/>
        </authorList>
    </citation>
    <scope>NUCLEOTIDE SEQUENCE [LARGE SCALE GENOMIC DNA]</scope>
    <source>
        <strain evidence="7 8">5-5</strain>
    </source>
</reference>
<comment type="similarity">
    <text evidence="1 4">Belongs to the glycosyl hydrolase 32 family.</text>
</comment>
<dbReference type="Gene3D" id="2.115.10.20">
    <property type="entry name" value="Glycosyl hydrolase domain, family 43"/>
    <property type="match status" value="1"/>
</dbReference>
<keyword evidence="2 4" id="KW-0378">Hydrolase</keyword>
<evidence type="ECO:0000313" key="7">
    <source>
        <dbReference type="EMBL" id="MCH6468882.1"/>
    </source>
</evidence>